<keyword evidence="1" id="KW-1133">Transmembrane helix</keyword>
<feature type="transmembrane region" description="Helical" evidence="1">
    <location>
        <begin position="190"/>
        <end position="207"/>
    </location>
</feature>
<feature type="transmembrane region" description="Helical" evidence="1">
    <location>
        <begin position="227"/>
        <end position="247"/>
    </location>
</feature>
<keyword evidence="1" id="KW-0812">Transmembrane</keyword>
<organism evidence="2">
    <name type="scientific">Ignisphaera aggregans</name>
    <dbReference type="NCBI Taxonomy" id="334771"/>
    <lineage>
        <taxon>Archaea</taxon>
        <taxon>Thermoproteota</taxon>
        <taxon>Thermoprotei</taxon>
        <taxon>Desulfurococcales</taxon>
        <taxon>Desulfurococcaceae</taxon>
        <taxon>Ignisphaera</taxon>
    </lineage>
</organism>
<name>A0A832EWI1_9CREN</name>
<dbReference type="EMBL" id="DTAU01000152">
    <property type="protein sequence ID" value="HFQ79648.1"/>
    <property type="molecule type" value="Genomic_DNA"/>
</dbReference>
<comment type="caution">
    <text evidence="2">The sequence shown here is derived from an EMBL/GenBank/DDBJ whole genome shotgun (WGS) entry which is preliminary data.</text>
</comment>
<feature type="transmembrane region" description="Helical" evidence="1">
    <location>
        <begin position="108"/>
        <end position="125"/>
    </location>
</feature>
<feature type="transmembrane region" description="Helical" evidence="1">
    <location>
        <begin position="284"/>
        <end position="305"/>
    </location>
</feature>
<feature type="transmembrane region" description="Helical" evidence="1">
    <location>
        <begin position="348"/>
        <end position="365"/>
    </location>
</feature>
<protein>
    <recommendedName>
        <fullName evidence="3">Glycosyltransferase RgtA/B/C/D-like domain-containing protein</fullName>
    </recommendedName>
</protein>
<evidence type="ECO:0000313" key="2">
    <source>
        <dbReference type="EMBL" id="HFQ79648.1"/>
    </source>
</evidence>
<reference evidence="2" key="1">
    <citation type="journal article" date="2020" name="mSystems">
        <title>Genome- and Community-Level Interaction Insights into Carbon Utilization and Element Cycling Functions of Hydrothermarchaeota in Hydrothermal Sediment.</title>
        <authorList>
            <person name="Zhou Z."/>
            <person name="Liu Y."/>
            <person name="Xu W."/>
            <person name="Pan J."/>
            <person name="Luo Z.H."/>
            <person name="Li M."/>
        </authorList>
    </citation>
    <scope>NUCLEOTIDE SEQUENCE</scope>
    <source>
        <strain evidence="2">SpSt-629</strain>
    </source>
</reference>
<feature type="transmembrane region" description="Helical" evidence="1">
    <location>
        <begin position="317"/>
        <end position="336"/>
    </location>
</feature>
<proteinExistence type="predicted"/>
<evidence type="ECO:0008006" key="3">
    <source>
        <dbReference type="Google" id="ProtNLM"/>
    </source>
</evidence>
<feature type="transmembrane region" description="Helical" evidence="1">
    <location>
        <begin position="254"/>
        <end position="272"/>
    </location>
</feature>
<feature type="transmembrane region" description="Helical" evidence="1">
    <location>
        <begin position="155"/>
        <end position="183"/>
    </location>
</feature>
<feature type="transmembrane region" description="Helical" evidence="1">
    <location>
        <begin position="12"/>
        <end position="29"/>
    </location>
</feature>
<evidence type="ECO:0000256" key="1">
    <source>
        <dbReference type="SAM" id="Phobius"/>
    </source>
</evidence>
<feature type="transmembrane region" description="Helical" evidence="1">
    <location>
        <begin position="84"/>
        <end position="102"/>
    </location>
</feature>
<sequence>MKSSNLFFKYYLYLFMFFLLVVSVFYFVLDSFGNRLPRYGDEVYYIDCGLRYVSGVPPYLCNFEHPPFAKYFIGFLHVFGVDRIVFRLLCFCCCFLVFLIVYRFCGDVFLGFSCFLLLVLDSLFVNVFRFLLLDPVSLFFSFLALYLFLEKRYIFSAVFLGLGIASKFSAIPIALGIFILFICLRDYRKMFLYFSIVFIVYISTYVADFSLGWDAVVRHHIDMFRYMSWRHGFSLPIAANGFLKLLAKVEVWRYVGELSIVLGNVSGTYVVLNQSFVYLDSIELYTVVGVGMGSIVWYLFIPLLLYTTYLVLVGRDLGLCSGISTSFSGFVMFSWLSLLNIVAGPIDWYYVYVLPFLYINTVVALERIARKKTRLVIALVISIQFITFIATILGYIPFKYVAIW</sequence>
<keyword evidence="1" id="KW-0472">Membrane</keyword>
<gene>
    <name evidence="2" type="ORF">ENT99_08155</name>
</gene>
<feature type="transmembrane region" description="Helical" evidence="1">
    <location>
        <begin position="377"/>
        <end position="398"/>
    </location>
</feature>
<accession>A0A832EWI1</accession>
<dbReference type="AlphaFoldDB" id="A0A832EWI1"/>